<keyword evidence="2" id="KW-1185">Reference proteome</keyword>
<proteinExistence type="predicted"/>
<dbReference type="InParanoid" id="I7MCJ7"/>
<sequence>MSEESKPQEDNKNKSAFLAFIGISQNTFINQQFNRSLWKCFNYYHAEFAKQYKVNPNNVQILDFFESGETHRYENMKEVENYCIIKMKEFTDNNFAEEQKTFTDCRKECERGSSSQGKVMAFISNEKCYKKCRINFDKLTKEKVAVVFSKYIPELSELVQINKKINKKQEEDQKIEEIKQEYGKQ</sequence>
<dbReference type="RefSeq" id="XP_001031734.1">
    <property type="nucleotide sequence ID" value="XM_001031734.3"/>
</dbReference>
<evidence type="ECO:0000313" key="2">
    <source>
        <dbReference type="Proteomes" id="UP000009168"/>
    </source>
</evidence>
<dbReference type="EMBL" id="GG662437">
    <property type="protein sequence ID" value="EAR84071.1"/>
    <property type="molecule type" value="Genomic_DNA"/>
</dbReference>
<reference evidence="2" key="1">
    <citation type="journal article" date="2006" name="PLoS Biol.">
        <title>Macronuclear genome sequence of the ciliate Tetrahymena thermophila, a model eukaryote.</title>
        <authorList>
            <person name="Eisen J.A."/>
            <person name="Coyne R.S."/>
            <person name="Wu M."/>
            <person name="Wu D."/>
            <person name="Thiagarajan M."/>
            <person name="Wortman J.R."/>
            <person name="Badger J.H."/>
            <person name="Ren Q."/>
            <person name="Amedeo P."/>
            <person name="Jones K.M."/>
            <person name="Tallon L.J."/>
            <person name="Delcher A.L."/>
            <person name="Salzberg S.L."/>
            <person name="Silva J.C."/>
            <person name="Haas B.J."/>
            <person name="Majoros W.H."/>
            <person name="Farzad M."/>
            <person name="Carlton J.M."/>
            <person name="Smith R.K. Jr."/>
            <person name="Garg J."/>
            <person name="Pearlman R.E."/>
            <person name="Karrer K.M."/>
            <person name="Sun L."/>
            <person name="Manning G."/>
            <person name="Elde N.C."/>
            <person name="Turkewitz A.P."/>
            <person name="Asai D.J."/>
            <person name="Wilkes D.E."/>
            <person name="Wang Y."/>
            <person name="Cai H."/>
            <person name="Collins K."/>
            <person name="Stewart B.A."/>
            <person name="Lee S.R."/>
            <person name="Wilamowska K."/>
            <person name="Weinberg Z."/>
            <person name="Ruzzo W.L."/>
            <person name="Wloga D."/>
            <person name="Gaertig J."/>
            <person name="Frankel J."/>
            <person name="Tsao C.-C."/>
            <person name="Gorovsky M.A."/>
            <person name="Keeling P.J."/>
            <person name="Waller R.F."/>
            <person name="Patron N.J."/>
            <person name="Cherry J.M."/>
            <person name="Stover N.A."/>
            <person name="Krieger C.J."/>
            <person name="del Toro C."/>
            <person name="Ryder H.F."/>
            <person name="Williamson S.C."/>
            <person name="Barbeau R.A."/>
            <person name="Hamilton E.P."/>
            <person name="Orias E."/>
        </authorList>
    </citation>
    <scope>NUCLEOTIDE SEQUENCE [LARGE SCALE GENOMIC DNA]</scope>
    <source>
        <strain evidence="2">SB210</strain>
    </source>
</reference>
<dbReference type="OMA" id="FMENSIP"/>
<gene>
    <name evidence="1" type="ORF">TTHERM_00756050</name>
</gene>
<protein>
    <submittedName>
        <fullName evidence="1">Uncharacterized protein</fullName>
    </submittedName>
</protein>
<dbReference type="AlphaFoldDB" id="I7MCJ7"/>
<name>I7MCJ7_TETTS</name>
<organism evidence="1 2">
    <name type="scientific">Tetrahymena thermophila (strain SB210)</name>
    <dbReference type="NCBI Taxonomy" id="312017"/>
    <lineage>
        <taxon>Eukaryota</taxon>
        <taxon>Sar</taxon>
        <taxon>Alveolata</taxon>
        <taxon>Ciliophora</taxon>
        <taxon>Intramacronucleata</taxon>
        <taxon>Oligohymenophorea</taxon>
        <taxon>Hymenostomatida</taxon>
        <taxon>Tetrahymenina</taxon>
        <taxon>Tetrahymenidae</taxon>
        <taxon>Tetrahymena</taxon>
    </lineage>
</organism>
<evidence type="ECO:0000313" key="1">
    <source>
        <dbReference type="EMBL" id="EAR84071.1"/>
    </source>
</evidence>
<dbReference type="Proteomes" id="UP000009168">
    <property type="component" value="Unassembled WGS sequence"/>
</dbReference>
<dbReference type="GeneID" id="7838775"/>
<dbReference type="HOGENOM" id="CLU_1464065_0_0_1"/>
<dbReference type="KEGG" id="tet:TTHERM_00756050"/>
<accession>I7MCJ7</accession>